<gene>
    <name evidence="2" type="ORF">M6B38_158040</name>
</gene>
<feature type="compositionally biased region" description="Acidic residues" evidence="1">
    <location>
        <begin position="189"/>
        <end position="201"/>
    </location>
</feature>
<feature type="compositionally biased region" description="Basic and acidic residues" evidence="1">
    <location>
        <begin position="343"/>
        <end position="357"/>
    </location>
</feature>
<feature type="compositionally biased region" description="Basic and acidic residues" evidence="1">
    <location>
        <begin position="449"/>
        <end position="460"/>
    </location>
</feature>
<accession>A0AAX6F1I3</accession>
<protein>
    <submittedName>
        <fullName evidence="2">Uncharacterized protein</fullName>
    </submittedName>
</protein>
<name>A0AAX6F1I3_IRIPA</name>
<feature type="compositionally biased region" description="Basic and acidic residues" evidence="1">
    <location>
        <begin position="116"/>
        <end position="128"/>
    </location>
</feature>
<feature type="compositionally biased region" description="Polar residues" evidence="1">
    <location>
        <begin position="471"/>
        <end position="489"/>
    </location>
</feature>
<feature type="compositionally biased region" description="Polar residues" evidence="1">
    <location>
        <begin position="431"/>
        <end position="441"/>
    </location>
</feature>
<feature type="compositionally biased region" description="Basic and acidic residues" evidence="1">
    <location>
        <begin position="587"/>
        <end position="599"/>
    </location>
</feature>
<feature type="compositionally biased region" description="Basic and acidic residues" evidence="1">
    <location>
        <begin position="230"/>
        <end position="244"/>
    </location>
</feature>
<feature type="compositionally biased region" description="Basic and acidic residues" evidence="1">
    <location>
        <begin position="37"/>
        <end position="52"/>
    </location>
</feature>
<evidence type="ECO:0000256" key="1">
    <source>
        <dbReference type="SAM" id="MobiDB-lite"/>
    </source>
</evidence>
<dbReference type="EMBL" id="JANAVB010032616">
    <property type="protein sequence ID" value="KAJ6810154.1"/>
    <property type="molecule type" value="Genomic_DNA"/>
</dbReference>
<organism evidence="2 3">
    <name type="scientific">Iris pallida</name>
    <name type="common">Sweet iris</name>
    <dbReference type="NCBI Taxonomy" id="29817"/>
    <lineage>
        <taxon>Eukaryota</taxon>
        <taxon>Viridiplantae</taxon>
        <taxon>Streptophyta</taxon>
        <taxon>Embryophyta</taxon>
        <taxon>Tracheophyta</taxon>
        <taxon>Spermatophyta</taxon>
        <taxon>Magnoliopsida</taxon>
        <taxon>Liliopsida</taxon>
        <taxon>Asparagales</taxon>
        <taxon>Iridaceae</taxon>
        <taxon>Iridoideae</taxon>
        <taxon>Irideae</taxon>
        <taxon>Iris</taxon>
    </lineage>
</organism>
<feature type="compositionally biased region" description="Basic residues" evidence="1">
    <location>
        <begin position="613"/>
        <end position="625"/>
    </location>
</feature>
<comment type="caution">
    <text evidence="2">The sequence shown here is derived from an EMBL/GenBank/DDBJ whole genome shotgun (WGS) entry which is preliminary data.</text>
</comment>
<feature type="compositionally biased region" description="Basic and acidic residues" evidence="1">
    <location>
        <begin position="549"/>
        <end position="562"/>
    </location>
</feature>
<feature type="compositionally biased region" description="Polar residues" evidence="1">
    <location>
        <begin position="539"/>
        <end position="548"/>
    </location>
</feature>
<proteinExistence type="predicted"/>
<feature type="compositionally biased region" description="Basic and acidic residues" evidence="1">
    <location>
        <begin position="67"/>
        <end position="85"/>
    </location>
</feature>
<feature type="compositionally biased region" description="Basic and acidic residues" evidence="1">
    <location>
        <begin position="279"/>
        <end position="293"/>
    </location>
</feature>
<feature type="compositionally biased region" description="Basic and acidic residues" evidence="1">
    <location>
        <begin position="569"/>
        <end position="580"/>
    </location>
</feature>
<sequence length="646" mass="69333">MATEVSATEHTAEVVVEEIKETENVVNGGEESSSQSKDLEGKKEEAKVKEDLGVAEQSATELEETPESQKGDAVAKDVKKEEDLKASNSEILASATEEKEESTEQESVTQAVEPAVEVHEKELKDHLDVANIPEPPTEEIEKSAEDSEEPSVKVSETEEVKEPAISAVPEEENPKELEVAKDPVVSAVSEEENPEESEVAEEPAISAVPEEENPTESQVAEEPAISAVSEEEKVTEEENPKESEAAEEPAISAVSEEERPEVSEAVEEPVTEPANSKAVSEEHKLSEADKPTEETTVAFSVTETEDKSEPTVAPTATEPKITTITIPDDSGTAEISQVETISTEEHEIKPVTLKEEPLVTDSSNEEISNKLPEVPVSVNADPIPVEPLPLNELKEVGDEIRTSQEVPDVSEKTDANQISSGGVEESVTEENMSVGTDSSPVTEIVEGLLKPEDKVEEQTQEKIAVVKEPTLSGTTQTDDATEVSQATSEGSGGVEKVNEKMDETSGAVVDPSESLDAATEVSQVEGVEVAEEKNVSVEGDNTTSFQTSRDLDVGEGKDRDTTTVDLEDPEGKKEETEKAAEQNTVESGKDGADNTKEVTAKPPHRQSNSIFSKVKHSIVKVKKAIIGKSPSSKTMTPEGNDDIKVK</sequence>
<reference evidence="2" key="2">
    <citation type="submission" date="2023-04" db="EMBL/GenBank/DDBJ databases">
        <authorList>
            <person name="Bruccoleri R.E."/>
            <person name="Oakeley E.J."/>
            <person name="Faust A.-M."/>
            <person name="Dessus-Babus S."/>
            <person name="Altorfer M."/>
            <person name="Burckhardt D."/>
            <person name="Oertli M."/>
            <person name="Naumann U."/>
            <person name="Petersen F."/>
            <person name="Wong J."/>
        </authorList>
    </citation>
    <scope>NUCLEOTIDE SEQUENCE</scope>
    <source>
        <strain evidence="2">GSM-AAB239-AS_SAM_17_03QT</strain>
        <tissue evidence="2">Leaf</tissue>
    </source>
</reference>
<keyword evidence="3" id="KW-1185">Reference proteome</keyword>
<evidence type="ECO:0000313" key="2">
    <source>
        <dbReference type="EMBL" id="KAJ6810154.1"/>
    </source>
</evidence>
<reference evidence="2" key="1">
    <citation type="journal article" date="2023" name="GigaByte">
        <title>Genome assembly of the bearded iris, Iris pallida Lam.</title>
        <authorList>
            <person name="Bruccoleri R.E."/>
            <person name="Oakeley E.J."/>
            <person name="Faust A.M.E."/>
            <person name="Altorfer M."/>
            <person name="Dessus-Babus S."/>
            <person name="Burckhardt D."/>
            <person name="Oertli M."/>
            <person name="Naumann U."/>
            <person name="Petersen F."/>
            <person name="Wong J."/>
        </authorList>
    </citation>
    <scope>NUCLEOTIDE SEQUENCE</scope>
    <source>
        <strain evidence="2">GSM-AAB239-AS_SAM_17_03QT</strain>
    </source>
</reference>
<feature type="region of interest" description="Disordered" evidence="1">
    <location>
        <begin position="19"/>
        <end position="646"/>
    </location>
</feature>
<dbReference type="PANTHER" id="PTHR37729:SF1">
    <property type="entry name" value="NEUROFILAMENT PROTEIN-LIKE PROTEIN"/>
    <property type="match status" value="1"/>
</dbReference>
<feature type="compositionally biased region" description="Basic and acidic residues" evidence="1">
    <location>
        <begin position="392"/>
        <end position="402"/>
    </location>
</feature>
<feature type="compositionally biased region" description="Basic and acidic residues" evidence="1">
    <location>
        <begin position="172"/>
        <end position="181"/>
    </location>
</feature>
<dbReference type="AlphaFoldDB" id="A0AAX6F1I3"/>
<dbReference type="Proteomes" id="UP001140949">
    <property type="component" value="Unassembled WGS sequence"/>
</dbReference>
<evidence type="ECO:0000313" key="3">
    <source>
        <dbReference type="Proteomes" id="UP001140949"/>
    </source>
</evidence>
<dbReference type="PANTHER" id="PTHR37729">
    <property type="entry name" value="NEUROFILAMENT PROTEIN-LIKE PROTEIN"/>
    <property type="match status" value="1"/>
</dbReference>